<evidence type="ECO:0000259" key="10">
    <source>
        <dbReference type="PROSITE" id="PS50011"/>
    </source>
</evidence>
<dbReference type="InterPro" id="IPR052239">
    <property type="entry name" value="Ser/Thr-specific_kinases"/>
</dbReference>
<name>D3B6S0_HETP5</name>
<dbReference type="InterPro" id="IPR000719">
    <property type="entry name" value="Prot_kinase_dom"/>
</dbReference>
<dbReference type="EC" id="2.7.11.1" evidence="1"/>
<feature type="region of interest" description="Disordered" evidence="9">
    <location>
        <begin position="138"/>
        <end position="165"/>
    </location>
</feature>
<keyword evidence="3" id="KW-0808">Transferase</keyword>
<dbReference type="RefSeq" id="XP_020435157.1">
    <property type="nucleotide sequence ID" value="XM_020574743.1"/>
</dbReference>
<dbReference type="Pfam" id="PF00069">
    <property type="entry name" value="Pkinase"/>
    <property type="match status" value="1"/>
</dbReference>
<comment type="catalytic activity">
    <reaction evidence="7">
        <text>L-threonyl-[protein] + ATP = O-phospho-L-threonyl-[protein] + ADP + H(+)</text>
        <dbReference type="Rhea" id="RHEA:46608"/>
        <dbReference type="Rhea" id="RHEA-COMP:11060"/>
        <dbReference type="Rhea" id="RHEA-COMP:11605"/>
        <dbReference type="ChEBI" id="CHEBI:15378"/>
        <dbReference type="ChEBI" id="CHEBI:30013"/>
        <dbReference type="ChEBI" id="CHEBI:30616"/>
        <dbReference type="ChEBI" id="CHEBI:61977"/>
        <dbReference type="ChEBI" id="CHEBI:456216"/>
        <dbReference type="EC" id="2.7.11.1"/>
    </reaction>
</comment>
<dbReference type="PANTHER" id="PTHR45998:SF2">
    <property type="entry name" value="SERINE_THREONINE-PROTEIN KINASE 16"/>
    <property type="match status" value="1"/>
</dbReference>
<keyword evidence="12" id="KW-1185">Reference proteome</keyword>
<evidence type="ECO:0000256" key="8">
    <source>
        <dbReference type="ARBA" id="ARBA00048679"/>
    </source>
</evidence>
<evidence type="ECO:0000256" key="4">
    <source>
        <dbReference type="ARBA" id="ARBA00022741"/>
    </source>
</evidence>
<dbReference type="EMBL" id="ADBJ01000017">
    <property type="protein sequence ID" value="EFA83040.1"/>
    <property type="molecule type" value="Genomic_DNA"/>
</dbReference>
<dbReference type="Gene3D" id="1.10.510.10">
    <property type="entry name" value="Transferase(Phosphotransferase) domain 1"/>
    <property type="match status" value="1"/>
</dbReference>
<accession>D3B6S0</accession>
<feature type="region of interest" description="Disordered" evidence="9">
    <location>
        <begin position="284"/>
        <end position="310"/>
    </location>
</feature>
<dbReference type="InterPro" id="IPR008271">
    <property type="entry name" value="Ser/Thr_kinase_AS"/>
</dbReference>
<evidence type="ECO:0000256" key="1">
    <source>
        <dbReference type="ARBA" id="ARBA00012513"/>
    </source>
</evidence>
<dbReference type="PANTHER" id="PTHR45998">
    <property type="entry name" value="SERINE/THREONINE-PROTEIN KINASE 16"/>
    <property type="match status" value="1"/>
</dbReference>
<comment type="caution">
    <text evidence="11">The sequence shown here is derived from an EMBL/GenBank/DDBJ whole genome shotgun (WGS) entry which is preliminary data.</text>
</comment>
<dbReference type="STRING" id="670386.D3B6S0"/>
<evidence type="ECO:0000256" key="7">
    <source>
        <dbReference type="ARBA" id="ARBA00047899"/>
    </source>
</evidence>
<keyword evidence="6" id="KW-0067">ATP-binding</keyword>
<comment type="catalytic activity">
    <reaction evidence="8">
        <text>L-seryl-[protein] + ATP = O-phospho-L-seryl-[protein] + ADP + H(+)</text>
        <dbReference type="Rhea" id="RHEA:17989"/>
        <dbReference type="Rhea" id="RHEA-COMP:9863"/>
        <dbReference type="Rhea" id="RHEA-COMP:11604"/>
        <dbReference type="ChEBI" id="CHEBI:15378"/>
        <dbReference type="ChEBI" id="CHEBI:29999"/>
        <dbReference type="ChEBI" id="CHEBI:30616"/>
        <dbReference type="ChEBI" id="CHEBI:83421"/>
        <dbReference type="ChEBI" id="CHEBI:456216"/>
        <dbReference type="EC" id="2.7.11.1"/>
    </reaction>
</comment>
<dbReference type="SMART" id="SM00220">
    <property type="entry name" value="S_TKc"/>
    <property type="match status" value="1"/>
</dbReference>
<feature type="domain" description="Protein kinase" evidence="10">
    <location>
        <begin position="1"/>
        <end position="299"/>
    </location>
</feature>
<evidence type="ECO:0000313" key="12">
    <source>
        <dbReference type="Proteomes" id="UP000001396"/>
    </source>
</evidence>
<dbReference type="PROSITE" id="PS50011">
    <property type="entry name" value="PROTEIN_KINASE_DOM"/>
    <property type="match status" value="1"/>
</dbReference>
<protein>
    <recommendedName>
        <fullName evidence="1">non-specific serine/threonine protein kinase</fullName>
        <ecNumber evidence="1">2.7.11.1</ecNumber>
    </recommendedName>
</protein>
<dbReference type="SUPFAM" id="SSF56112">
    <property type="entry name" value="Protein kinase-like (PK-like)"/>
    <property type="match status" value="1"/>
</dbReference>
<dbReference type="InterPro" id="IPR011009">
    <property type="entry name" value="Kinase-like_dom_sf"/>
</dbReference>
<organism evidence="11 12">
    <name type="scientific">Heterostelium pallidum (strain ATCC 26659 / Pp 5 / PN500)</name>
    <name type="common">Cellular slime mold</name>
    <name type="synonym">Polysphondylium pallidum</name>
    <dbReference type="NCBI Taxonomy" id="670386"/>
    <lineage>
        <taxon>Eukaryota</taxon>
        <taxon>Amoebozoa</taxon>
        <taxon>Evosea</taxon>
        <taxon>Eumycetozoa</taxon>
        <taxon>Dictyostelia</taxon>
        <taxon>Acytosteliales</taxon>
        <taxon>Acytosteliaceae</taxon>
        <taxon>Heterostelium</taxon>
    </lineage>
</organism>
<sequence>MMGGLFCYPAEKSYTLNNRKYTVSRLLGEGGFSFTGNREISIFKKFDHPNILRLIDHATIKSKTVPDAQEILILMPFIKDGTLQDILDRQRTVHGKECTTSVFNQRQSLTMFRQICEGIAQFHHSDPPLAHRDIKPGNVLLADSNNNNNNNNSSNSSSSSNKIPILMDFGSTGPARLTVTSRKQALEIQEDADQHSTPLYRAPELFDVSSDCQLDERTDIWALGCLLYSMAFNKSPFESSSEDKSGSIALSVISGQFEIPKSHSFSKELIDLIRSMLQLNIQDRPSIDHTQKTKKKKTVKSSTLANNNNR</sequence>
<evidence type="ECO:0000256" key="6">
    <source>
        <dbReference type="ARBA" id="ARBA00022840"/>
    </source>
</evidence>
<keyword evidence="4" id="KW-0547">Nucleotide-binding</keyword>
<reference evidence="11 12" key="1">
    <citation type="journal article" date="2011" name="Genome Res.">
        <title>Phylogeny-wide analysis of social amoeba genomes highlights ancient origins for complex intercellular communication.</title>
        <authorList>
            <person name="Heidel A.J."/>
            <person name="Lawal H.M."/>
            <person name="Felder M."/>
            <person name="Schilde C."/>
            <person name="Helps N.R."/>
            <person name="Tunggal B."/>
            <person name="Rivero F."/>
            <person name="John U."/>
            <person name="Schleicher M."/>
            <person name="Eichinger L."/>
            <person name="Platzer M."/>
            <person name="Noegel A.A."/>
            <person name="Schaap P."/>
            <person name="Gloeckner G."/>
        </authorList>
    </citation>
    <scope>NUCLEOTIDE SEQUENCE [LARGE SCALE GENOMIC DNA]</scope>
    <source>
        <strain evidence="12">ATCC 26659 / Pp 5 / PN500</strain>
    </source>
</reference>
<evidence type="ECO:0000256" key="2">
    <source>
        <dbReference type="ARBA" id="ARBA00022527"/>
    </source>
</evidence>
<feature type="compositionally biased region" description="Low complexity" evidence="9">
    <location>
        <begin position="144"/>
        <end position="161"/>
    </location>
</feature>
<keyword evidence="5" id="KW-0418">Kinase</keyword>
<evidence type="ECO:0000256" key="3">
    <source>
        <dbReference type="ARBA" id="ARBA00022679"/>
    </source>
</evidence>
<dbReference type="FunCoup" id="D3B6S0">
    <property type="interactions" value="555"/>
</dbReference>
<dbReference type="GeneID" id="31359312"/>
<dbReference type="GO" id="GO:0005794">
    <property type="term" value="C:Golgi apparatus"/>
    <property type="evidence" value="ECO:0007669"/>
    <property type="project" value="TreeGrafter"/>
</dbReference>
<evidence type="ECO:0000256" key="5">
    <source>
        <dbReference type="ARBA" id="ARBA00022777"/>
    </source>
</evidence>
<evidence type="ECO:0000313" key="11">
    <source>
        <dbReference type="EMBL" id="EFA83040.1"/>
    </source>
</evidence>
<dbReference type="InParanoid" id="D3B6S0"/>
<dbReference type="OMA" id="AMHQYKV"/>
<proteinExistence type="predicted"/>
<keyword evidence="2" id="KW-0723">Serine/threonine-protein kinase</keyword>
<dbReference type="GO" id="GO:0005524">
    <property type="term" value="F:ATP binding"/>
    <property type="evidence" value="ECO:0007669"/>
    <property type="project" value="UniProtKB-KW"/>
</dbReference>
<gene>
    <name evidence="11" type="ORF">PPL_03825</name>
</gene>
<evidence type="ECO:0000256" key="9">
    <source>
        <dbReference type="SAM" id="MobiDB-lite"/>
    </source>
</evidence>
<dbReference type="AlphaFoldDB" id="D3B6S0"/>
<dbReference type="PROSITE" id="PS00108">
    <property type="entry name" value="PROTEIN_KINASE_ST"/>
    <property type="match status" value="1"/>
</dbReference>
<dbReference type="GO" id="GO:0004674">
    <property type="term" value="F:protein serine/threonine kinase activity"/>
    <property type="evidence" value="ECO:0007669"/>
    <property type="project" value="UniProtKB-KW"/>
</dbReference>
<dbReference type="Proteomes" id="UP000001396">
    <property type="component" value="Unassembled WGS sequence"/>
</dbReference>